<dbReference type="InterPro" id="IPR029044">
    <property type="entry name" value="Nucleotide-diphossugar_trans"/>
</dbReference>
<proteinExistence type="predicted"/>
<comment type="caution">
    <text evidence="2">The sequence shown here is derived from an EMBL/GenBank/DDBJ whole genome shotgun (WGS) entry which is preliminary data.</text>
</comment>
<dbReference type="PANTHER" id="PTHR43179">
    <property type="entry name" value="RHAMNOSYLTRANSFERASE WBBL"/>
    <property type="match status" value="1"/>
</dbReference>
<dbReference type="GO" id="GO:0016740">
    <property type="term" value="F:transferase activity"/>
    <property type="evidence" value="ECO:0007669"/>
    <property type="project" value="UniProtKB-KW"/>
</dbReference>
<feature type="domain" description="Glycosyltransferase 2-like" evidence="1">
    <location>
        <begin position="222"/>
        <end position="361"/>
    </location>
</feature>
<feature type="domain" description="Glycosyltransferase 2-like" evidence="1">
    <location>
        <begin position="461"/>
        <end position="638"/>
    </location>
</feature>
<accession>A0A2S5DYU2</accession>
<dbReference type="SUPFAM" id="SSF53448">
    <property type="entry name" value="Nucleotide-diphospho-sugar transferases"/>
    <property type="match status" value="2"/>
</dbReference>
<dbReference type="PANTHER" id="PTHR43179:SF7">
    <property type="entry name" value="RHAMNOSYLTRANSFERASE WBBL"/>
    <property type="match status" value="1"/>
</dbReference>
<dbReference type="CDD" id="cd04186">
    <property type="entry name" value="GT_2_like_c"/>
    <property type="match status" value="1"/>
</dbReference>
<dbReference type="Proteomes" id="UP000238655">
    <property type="component" value="Chromosome 1"/>
</dbReference>
<dbReference type="AlphaFoldDB" id="A0A2S5DYU2"/>
<dbReference type="Gene3D" id="3.90.550.10">
    <property type="entry name" value="Spore Coat Polysaccharide Biosynthesis Protein SpsA, Chain A"/>
    <property type="match status" value="2"/>
</dbReference>
<name>A0A2S5DYU2_9BURK</name>
<evidence type="ECO:0000313" key="3">
    <source>
        <dbReference type="Proteomes" id="UP000238655"/>
    </source>
</evidence>
<dbReference type="EMBL" id="PQVP01000002">
    <property type="protein sequence ID" value="POZ84225.1"/>
    <property type="molecule type" value="Genomic_DNA"/>
</dbReference>
<keyword evidence="2" id="KW-0808">Transferase</keyword>
<sequence>MFDFNALRLSWRESFLVNLQDTQTGALEPPSGVYRLDVRLLAGWYMIEILLSGEAAQQQVRLVVRAVSSTDSFGMVVSTRHVSKRLIRIPAGGQIEIDLGDRPIGRIKTFRLARVTSRFARSRMTSRLLSLHPKYKPWGDDYGLQDVDHRYSDIRQLWRDYCCLFDESVSLVSYQDWVSCFDAPNLAVYKAMQAHFRCFTVRPVFAIGIEVTEPHSPHWEMTLRSVVEQIYPHWQLVIADLRSGQDRAPLLSPEFRADTRIQIISGASKEEAHIAAERVLAECGSWIMFVGQHDMLPKHALYVLADALERTPDVDMIYSDQDDIDQCGVRHSPCFHTDWNEDLLLSSGRCATLGVYRTEVFVATGGRDACQGSASRYDMTLRFLAHTKSDRMLHVPRVLYHRRAEPASARDPIAQHHVNDEHQQAIERHLARTGANASVSATPYGHRVKYAVPENPPLVTLIIPTRNGFSLLSRCVDSILEKTCYRPFEIIIVDNGSDDPDTLDYMTRVVRDHGVRILRDDSPFNYSALNNRAVEMALGEFVALVNNDIEVIDGEWLDELMGHALRPEVGVVGPKLLYTNGTIQHAGVVMGLSGCADHLSRGLGRDEPGYMARAVLTQSLSAVTGACLVVRRSLYRQLGGLNERDLKVAFNDVDFCLRVRQAGYTVVWTPHAVLYHHESATRGSDDTAEKIARAAREIEYMRRHWGDLISNDPAYNPNLSLARSDYQLAWPPRIPPLMHLTRRVPTGD</sequence>
<gene>
    <name evidence="2" type="ORF">C3743_29925</name>
</gene>
<evidence type="ECO:0000313" key="2">
    <source>
        <dbReference type="EMBL" id="POZ84225.1"/>
    </source>
</evidence>
<protein>
    <submittedName>
        <fullName evidence="2">Glycosyl transferase family 2</fullName>
    </submittedName>
</protein>
<dbReference type="InterPro" id="IPR001173">
    <property type="entry name" value="Glyco_trans_2-like"/>
</dbReference>
<evidence type="ECO:0000259" key="1">
    <source>
        <dbReference type="Pfam" id="PF00535"/>
    </source>
</evidence>
<dbReference type="RefSeq" id="WP_089460462.1">
    <property type="nucleotide sequence ID" value="NZ_CM009575.1"/>
</dbReference>
<organism evidence="2 3">
    <name type="scientific">Burkholderia contaminans</name>
    <dbReference type="NCBI Taxonomy" id="488447"/>
    <lineage>
        <taxon>Bacteria</taxon>
        <taxon>Pseudomonadati</taxon>
        <taxon>Pseudomonadota</taxon>
        <taxon>Betaproteobacteria</taxon>
        <taxon>Burkholderiales</taxon>
        <taxon>Burkholderiaceae</taxon>
        <taxon>Burkholderia</taxon>
        <taxon>Burkholderia cepacia complex</taxon>
    </lineage>
</organism>
<reference evidence="2 3" key="1">
    <citation type="submission" date="2018-01" db="EMBL/GenBank/DDBJ databases">
        <title>Successful Treatment of Persistent Burkholderia cepacia Bacteremia with Ceftazidime-Avibactam.</title>
        <authorList>
            <person name="Tamma P."/>
            <person name="Fan Y."/>
            <person name="Bergman Y."/>
            <person name="Sick-Samuels A."/>
            <person name="Hsu A."/>
            <person name="Timp W."/>
            <person name="Simner P."/>
        </authorList>
    </citation>
    <scope>NUCLEOTIDE SEQUENCE [LARGE SCALE GENOMIC DNA]</scope>
    <source>
        <strain evidence="2 3">170816</strain>
    </source>
</reference>
<dbReference type="Pfam" id="PF00535">
    <property type="entry name" value="Glycos_transf_2"/>
    <property type="match status" value="2"/>
</dbReference>